<keyword evidence="3" id="KW-1185">Reference proteome</keyword>
<evidence type="ECO:0000313" key="3">
    <source>
        <dbReference type="Proteomes" id="UP000391834"/>
    </source>
</evidence>
<proteinExistence type="predicted"/>
<dbReference type="PROSITE" id="PS51186">
    <property type="entry name" value="GNAT"/>
    <property type="match status" value="1"/>
</dbReference>
<dbReference type="AlphaFoldDB" id="A0A5M4AVL2"/>
<keyword evidence="2" id="KW-0808">Transferase</keyword>
<gene>
    <name evidence="2" type="ORF">PbJCM13498_03200</name>
</gene>
<sequence length="173" mass="20142">MNYFEQESERLRYRKLTEADIPRWVDFFVDNDNLAYLGLDLSKSKEVLAEEWITKQFERYRTQNLGHLAVELKETGAFIGMGGILPQVIDGKPEYEIGYSLLPEYWGKGYGTEIAQQLKRFGRENIETQRFVSVIDIRNQRSINVALKNGMTPLFRTQYASLTVDVYGIEKEL</sequence>
<organism evidence="2 3">
    <name type="scientific">Prolixibacter bellariivorans</name>
    <dbReference type="NCBI Taxonomy" id="314319"/>
    <lineage>
        <taxon>Bacteria</taxon>
        <taxon>Pseudomonadati</taxon>
        <taxon>Bacteroidota</taxon>
        <taxon>Bacteroidia</taxon>
        <taxon>Marinilabiliales</taxon>
        <taxon>Prolixibacteraceae</taxon>
        <taxon>Prolixibacter</taxon>
    </lineage>
</organism>
<comment type="caution">
    <text evidence="2">The sequence shown here is derived from an EMBL/GenBank/DDBJ whole genome shotgun (WGS) entry which is preliminary data.</text>
</comment>
<dbReference type="Gene3D" id="3.40.630.30">
    <property type="match status" value="1"/>
</dbReference>
<reference evidence="2 3" key="1">
    <citation type="submission" date="2019-10" db="EMBL/GenBank/DDBJ databases">
        <title>Prolixibacter strains distinguished by the presence of nitrate reductase genes were adept at nitrate-dependent anaerobic corrosion of metallic iron and carbon steel.</title>
        <authorList>
            <person name="Iino T."/>
            <person name="Shono N."/>
            <person name="Ito K."/>
            <person name="Nakamura R."/>
            <person name="Sueoka K."/>
            <person name="Harayama S."/>
            <person name="Ohkuma M."/>
        </authorList>
    </citation>
    <scope>NUCLEOTIDE SEQUENCE [LARGE SCALE GENOMIC DNA]</scope>
    <source>
        <strain evidence="2 3">JCM 13498</strain>
    </source>
</reference>
<evidence type="ECO:0000259" key="1">
    <source>
        <dbReference type="PROSITE" id="PS51186"/>
    </source>
</evidence>
<accession>A0A5M4AVL2</accession>
<dbReference type="InterPro" id="IPR051531">
    <property type="entry name" value="N-acetyltransferase"/>
</dbReference>
<dbReference type="Pfam" id="PF13302">
    <property type="entry name" value="Acetyltransf_3"/>
    <property type="match status" value="1"/>
</dbReference>
<dbReference type="EMBL" id="BLAX01000001">
    <property type="protein sequence ID" value="GET31457.1"/>
    <property type="molecule type" value="Genomic_DNA"/>
</dbReference>
<evidence type="ECO:0000313" key="2">
    <source>
        <dbReference type="EMBL" id="GET31457.1"/>
    </source>
</evidence>
<dbReference type="PANTHER" id="PTHR43792">
    <property type="entry name" value="GNAT FAMILY, PUTATIVE (AFU_ORTHOLOGUE AFUA_3G00765)-RELATED-RELATED"/>
    <property type="match status" value="1"/>
</dbReference>
<dbReference type="GO" id="GO:0016747">
    <property type="term" value="F:acyltransferase activity, transferring groups other than amino-acyl groups"/>
    <property type="evidence" value="ECO:0007669"/>
    <property type="project" value="InterPro"/>
</dbReference>
<dbReference type="InterPro" id="IPR016181">
    <property type="entry name" value="Acyl_CoA_acyltransferase"/>
</dbReference>
<dbReference type="InterPro" id="IPR000182">
    <property type="entry name" value="GNAT_dom"/>
</dbReference>
<protein>
    <submittedName>
        <fullName evidence="2">Acetyltransferase</fullName>
    </submittedName>
</protein>
<dbReference type="RefSeq" id="WP_025865845.1">
    <property type="nucleotide sequence ID" value="NZ_BLAX01000001.1"/>
</dbReference>
<dbReference type="SUPFAM" id="SSF55729">
    <property type="entry name" value="Acyl-CoA N-acyltransferases (Nat)"/>
    <property type="match status" value="1"/>
</dbReference>
<dbReference type="Proteomes" id="UP000391834">
    <property type="component" value="Unassembled WGS sequence"/>
</dbReference>
<dbReference type="PANTHER" id="PTHR43792:SF1">
    <property type="entry name" value="N-ACETYLTRANSFERASE DOMAIN-CONTAINING PROTEIN"/>
    <property type="match status" value="1"/>
</dbReference>
<dbReference type="OrthoDB" id="9788916at2"/>
<name>A0A5M4AVL2_9BACT</name>
<feature type="domain" description="N-acetyltransferase" evidence="1">
    <location>
        <begin position="11"/>
        <end position="173"/>
    </location>
</feature>